<dbReference type="RefSeq" id="WP_373636794.1">
    <property type="nucleotide sequence ID" value="NZ_CP150951.2"/>
</dbReference>
<evidence type="ECO:0000313" key="2">
    <source>
        <dbReference type="Proteomes" id="UP001440612"/>
    </source>
</evidence>
<dbReference type="Gene3D" id="3.30.1360.120">
    <property type="entry name" value="Probable tRNA modification gtpase trme, domain 1"/>
    <property type="match status" value="1"/>
</dbReference>
<dbReference type="Proteomes" id="UP001440612">
    <property type="component" value="Chromosome"/>
</dbReference>
<sequence length="184" mass="19640">MHDLTPTPALGVAPQTIGTVKITENTNVALASVAARNGTAQTCAKILKSMLGQVPDISKAAFHNSEVGFWIGADQWMMGAPMDTHEDLSDRLKSKFGAAASITEQSGGWVVIDVVGKHMPDMCEILCNIPIRKMVAGDVQRTMVHKHSCFVIKHQASYHIRVIGPRSSAGSLYDALITAATSVA</sequence>
<name>A0ABZ3IET8_9RHOB</name>
<organism evidence="1 2">
    <name type="scientific">Yoonia phaeophyticola</name>
    <dbReference type="NCBI Taxonomy" id="3137369"/>
    <lineage>
        <taxon>Bacteria</taxon>
        <taxon>Pseudomonadati</taxon>
        <taxon>Pseudomonadota</taxon>
        <taxon>Alphaproteobacteria</taxon>
        <taxon>Rhodobacterales</taxon>
        <taxon>Paracoccaceae</taxon>
        <taxon>Yoonia</taxon>
    </lineage>
</organism>
<accession>A0ABZ3IET8</accession>
<dbReference type="SUPFAM" id="SSF103025">
    <property type="entry name" value="Folate-binding domain"/>
    <property type="match status" value="1"/>
</dbReference>
<dbReference type="EMBL" id="CP150951">
    <property type="protein sequence ID" value="XFO63051.1"/>
    <property type="molecule type" value="Genomic_DNA"/>
</dbReference>
<proteinExistence type="predicted"/>
<keyword evidence="2" id="KW-1185">Reference proteome</keyword>
<gene>
    <name evidence="1" type="ORF">AABB29_20545</name>
</gene>
<protein>
    <submittedName>
        <fullName evidence="1">Sarcosine oxidase subunit gamma</fullName>
    </submittedName>
</protein>
<reference evidence="2" key="1">
    <citation type="submission" date="2024-04" db="EMBL/GenBank/DDBJ databases">
        <title>Phylogenomic analyses of a clade within the roseobacter group suggest taxonomic reassignments of species of the genera Aestuariivita, Citreicella, Loktanella, Nautella, Pelagibaca, Ruegeria, Thalassobius, Thiobacimonas and Tropicibacter, and the proposal o.</title>
        <authorList>
            <person name="Jeon C.O."/>
        </authorList>
    </citation>
    <scope>NUCLEOTIDE SEQUENCE [LARGE SCALE GENOMIC DNA]</scope>
    <source>
        <strain evidence="2">BS5-3</strain>
    </source>
</reference>
<evidence type="ECO:0000313" key="1">
    <source>
        <dbReference type="EMBL" id="XFO63051.1"/>
    </source>
</evidence>
<dbReference type="InterPro" id="IPR027266">
    <property type="entry name" value="TrmE/GcvT-like"/>
</dbReference>